<feature type="transmembrane region" description="Helical" evidence="1">
    <location>
        <begin position="194"/>
        <end position="211"/>
    </location>
</feature>
<keyword evidence="1" id="KW-1133">Transmembrane helix</keyword>
<comment type="caution">
    <text evidence="2">The sequence shown here is derived from an EMBL/GenBank/DDBJ whole genome shotgun (WGS) entry which is preliminary data.</text>
</comment>
<gene>
    <name evidence="2" type="ORF">L2749_13905</name>
</gene>
<evidence type="ECO:0000313" key="2">
    <source>
        <dbReference type="EMBL" id="MCL1106338.1"/>
    </source>
</evidence>
<evidence type="ECO:0000256" key="1">
    <source>
        <dbReference type="SAM" id="Phobius"/>
    </source>
</evidence>
<feature type="transmembrane region" description="Helical" evidence="1">
    <location>
        <begin position="129"/>
        <end position="146"/>
    </location>
</feature>
<dbReference type="EMBL" id="JAKILJ010000032">
    <property type="protein sequence ID" value="MCL1106338.1"/>
    <property type="molecule type" value="Genomic_DNA"/>
</dbReference>
<keyword evidence="1" id="KW-0472">Membrane</keyword>
<evidence type="ECO:0000313" key="3">
    <source>
        <dbReference type="Proteomes" id="UP001139408"/>
    </source>
</evidence>
<organism evidence="2 3">
    <name type="scientific">Shewanella algicola</name>
    <dbReference type="NCBI Taxonomy" id="640633"/>
    <lineage>
        <taxon>Bacteria</taxon>
        <taxon>Pseudomonadati</taxon>
        <taxon>Pseudomonadota</taxon>
        <taxon>Gammaproteobacteria</taxon>
        <taxon>Alteromonadales</taxon>
        <taxon>Shewanellaceae</taxon>
        <taxon>Shewanella</taxon>
    </lineage>
</organism>
<dbReference type="InterPro" id="IPR022266">
    <property type="entry name" value="DtrJ-like"/>
</dbReference>
<dbReference type="AlphaFoldDB" id="A0A9X1Z647"/>
<reference evidence="2" key="1">
    <citation type="submission" date="2022-01" db="EMBL/GenBank/DDBJ databases">
        <title>Whole genome-based taxonomy of the Shewanellaceae.</title>
        <authorList>
            <person name="Martin-Rodriguez A.J."/>
        </authorList>
    </citation>
    <scope>NUCLEOTIDE SEQUENCE</scope>
    <source>
        <strain evidence="2">DSM 23803</strain>
    </source>
</reference>
<feature type="transmembrane region" description="Helical" evidence="1">
    <location>
        <begin position="12"/>
        <end position="32"/>
    </location>
</feature>
<dbReference type="Pfam" id="PF14348">
    <property type="entry name" value="DtrJ-like"/>
    <property type="match status" value="1"/>
</dbReference>
<dbReference type="RefSeq" id="WP_188925768.1">
    <property type="nucleotide sequence ID" value="NZ_BMQI01000030.1"/>
</dbReference>
<keyword evidence="3" id="KW-1185">Reference proteome</keyword>
<feature type="transmembrane region" description="Helical" evidence="1">
    <location>
        <begin position="166"/>
        <end position="188"/>
    </location>
</feature>
<proteinExistence type="predicted"/>
<sequence>MSELIKDHGVSKLLSLFLLIFTVSVILILTLMPSQVFQREMETEVKSLSSLINETQWLNLTYEVQRIYTNAYVKGGIQQSVEDSLLPKSDYKIKEIVSKFKGEFILNRVVNNIHILSYQMVYRVSMMKFWIWVMLPFFFALIYDGYMVRKIRMYEPRQISIKGSRIWTRSIVYMLVFTFCYLLIPNFLGQKAPWYPVLMLCLTGLAFRNTISNFMKVA</sequence>
<protein>
    <submittedName>
        <fullName evidence="2">DUF4400 domain-containing protein</fullName>
    </submittedName>
</protein>
<keyword evidence="1" id="KW-0812">Transmembrane</keyword>
<accession>A0A9X1Z647</accession>
<dbReference type="Proteomes" id="UP001139408">
    <property type="component" value="Unassembled WGS sequence"/>
</dbReference>
<name>A0A9X1Z647_9GAMM</name>